<dbReference type="OrthoDB" id="9793396at2"/>
<evidence type="ECO:0000313" key="1">
    <source>
        <dbReference type="EMBL" id="SDY85145.1"/>
    </source>
</evidence>
<proteinExistence type="predicted"/>
<evidence type="ECO:0000313" key="2">
    <source>
        <dbReference type="Proteomes" id="UP000199286"/>
    </source>
</evidence>
<reference evidence="1 2" key="1">
    <citation type="submission" date="2016-10" db="EMBL/GenBank/DDBJ databases">
        <authorList>
            <person name="de Groot N.N."/>
        </authorList>
    </citation>
    <scope>NUCLEOTIDE SEQUENCE [LARGE SCALE GENOMIC DNA]</scope>
    <source>
        <strain evidence="1 2">DSM 26880</strain>
    </source>
</reference>
<accession>A0A1H3N9K4</accession>
<keyword evidence="2" id="KW-1185">Reference proteome</keyword>
<dbReference type="Proteomes" id="UP000199286">
    <property type="component" value="Unassembled WGS sequence"/>
</dbReference>
<organism evidence="1 2">
    <name type="scientific">Citreimonas salinaria</name>
    <dbReference type="NCBI Taxonomy" id="321339"/>
    <lineage>
        <taxon>Bacteria</taxon>
        <taxon>Pseudomonadati</taxon>
        <taxon>Pseudomonadota</taxon>
        <taxon>Alphaproteobacteria</taxon>
        <taxon>Rhodobacterales</taxon>
        <taxon>Roseobacteraceae</taxon>
        <taxon>Citreimonas</taxon>
    </lineage>
</organism>
<sequence length="286" mass="32169">MTNKSTIAVLSNGTRIAQLKSDAKRVEREQDISHAEALAKVARGSGYDSWEDLIAASWELDEDGDVVTQKRFQLFGMPSELPVVSAPLDEWEDWAEEGVPEMVSVDIAVGFYSDTTEPYLHVSFVGIDEGTNVALDMEMYERMEDAVASGSVSDRVAVQGALVEEVMGFYEADWLEMTARDVCKLERFRLGISQDEDLFWQEPTPANYGANQEAVRIYRAGPDQLLVCYESDSKHPGEEVFGMITDAQYDAVPHNPYNYWKMMNGYLSAAGLTLNERDERDPDMWD</sequence>
<dbReference type="AlphaFoldDB" id="A0A1H3N9K4"/>
<dbReference type="EMBL" id="FNPF01000021">
    <property type="protein sequence ID" value="SDY85145.1"/>
    <property type="molecule type" value="Genomic_DNA"/>
</dbReference>
<protein>
    <submittedName>
        <fullName evidence="1">Uncharacterized protein</fullName>
    </submittedName>
</protein>
<dbReference type="RefSeq" id="WP_089885764.1">
    <property type="nucleotide sequence ID" value="NZ_FNPF01000021.1"/>
</dbReference>
<gene>
    <name evidence="1" type="ORF">SAMN05444340_12141</name>
</gene>
<name>A0A1H3N9K4_9RHOB</name>